<dbReference type="Proteomes" id="UP001633002">
    <property type="component" value="Unassembled WGS sequence"/>
</dbReference>
<evidence type="ECO:0008006" key="4">
    <source>
        <dbReference type="Google" id="ProtNLM"/>
    </source>
</evidence>
<sequence>MDGISLGETVEYIKSLKQRLRQLEKLNVALESDAGSFRAEDIQVVSSGLYSPTQDMTQAVPEDEDTLSIEVVRNDCNQEDTALNLFSCLRDLNLTVTHASVSTNVYRIHATIKVKMPNDSSSDQLNLCSEIEDALQRCLP</sequence>
<gene>
    <name evidence="2" type="ORF">R1sor_021338</name>
</gene>
<name>A0ABD3GJP9_9MARC</name>
<keyword evidence="3" id="KW-1185">Reference proteome</keyword>
<feature type="coiled-coil region" evidence="1">
    <location>
        <begin position="6"/>
        <end position="40"/>
    </location>
</feature>
<dbReference type="AlphaFoldDB" id="A0ABD3GJP9"/>
<evidence type="ECO:0000256" key="1">
    <source>
        <dbReference type="SAM" id="Coils"/>
    </source>
</evidence>
<protein>
    <recommendedName>
        <fullName evidence="4">BHLH transcription factor</fullName>
    </recommendedName>
</protein>
<reference evidence="2 3" key="1">
    <citation type="submission" date="2024-09" db="EMBL/GenBank/DDBJ databases">
        <title>Chromosome-scale assembly of Riccia sorocarpa.</title>
        <authorList>
            <person name="Paukszto L."/>
        </authorList>
    </citation>
    <scope>NUCLEOTIDE SEQUENCE [LARGE SCALE GENOMIC DNA]</scope>
    <source>
        <strain evidence="2">LP-2024</strain>
        <tissue evidence="2">Aerial parts of the thallus</tissue>
    </source>
</reference>
<organism evidence="2 3">
    <name type="scientific">Riccia sorocarpa</name>
    <dbReference type="NCBI Taxonomy" id="122646"/>
    <lineage>
        <taxon>Eukaryota</taxon>
        <taxon>Viridiplantae</taxon>
        <taxon>Streptophyta</taxon>
        <taxon>Embryophyta</taxon>
        <taxon>Marchantiophyta</taxon>
        <taxon>Marchantiopsida</taxon>
        <taxon>Marchantiidae</taxon>
        <taxon>Marchantiales</taxon>
        <taxon>Ricciaceae</taxon>
        <taxon>Riccia</taxon>
    </lineage>
</organism>
<evidence type="ECO:0000313" key="3">
    <source>
        <dbReference type="Proteomes" id="UP001633002"/>
    </source>
</evidence>
<dbReference type="EMBL" id="JBJQOH010000007">
    <property type="protein sequence ID" value="KAL3678382.1"/>
    <property type="molecule type" value="Genomic_DNA"/>
</dbReference>
<accession>A0ABD3GJP9</accession>
<keyword evidence="1" id="KW-0175">Coiled coil</keyword>
<comment type="caution">
    <text evidence="2">The sequence shown here is derived from an EMBL/GenBank/DDBJ whole genome shotgun (WGS) entry which is preliminary data.</text>
</comment>
<evidence type="ECO:0000313" key="2">
    <source>
        <dbReference type="EMBL" id="KAL3678382.1"/>
    </source>
</evidence>
<proteinExistence type="predicted"/>